<keyword evidence="2" id="KW-1185">Reference proteome</keyword>
<evidence type="ECO:0000313" key="2">
    <source>
        <dbReference type="Proteomes" id="UP000243416"/>
    </source>
</evidence>
<proteinExistence type="predicted"/>
<accession>A0A656Z7I0</accession>
<dbReference type="AlphaFoldDB" id="A0A656Z7I0"/>
<sequence>MMRFPRFLLALASCLLLAACATLSGPRDVDVPLARLEAGLGKRFPIDQNVLEMFRIQLSAPQLASLPEQERLLIRLQAAVSTPLTRQPWQGQLALSARLAIDGAQNAIVLREARIEELGVAGIDRQRGQMLNRVADFVADQLLENAVLHRFEPDELRHFGTQYAPTRIQPTTNSLKIRFEPLP</sequence>
<evidence type="ECO:0000313" key="1">
    <source>
        <dbReference type="EMBL" id="KYC29039.1"/>
    </source>
</evidence>
<dbReference type="OrthoDB" id="8535650at2"/>
<protein>
    <submittedName>
        <fullName evidence="1">Uncharacterized protein</fullName>
    </submittedName>
</protein>
<reference evidence="1 2" key="1">
    <citation type="journal article" date="2016" name="ISME J.">
        <title>Integrated multi-omics analyses reveal the biochemical mechanisms and phylogenetic relevance of anaerobic androgen biodegradation in the environment.</title>
        <authorList>
            <person name="Yang F.C."/>
            <person name="Chen Y.L."/>
            <person name="Tang S.L."/>
            <person name="Yu C.P."/>
            <person name="Wang P.H."/>
            <person name="Ismail W."/>
            <person name="Wang C.H."/>
            <person name="Ding J.Y."/>
            <person name="Yang C.Y."/>
            <person name="Yang C.Y."/>
            <person name="Chiang Y.R."/>
        </authorList>
    </citation>
    <scope>NUCLEOTIDE SEQUENCE [LARGE SCALE GENOMIC DNA]</scope>
    <source>
        <strain evidence="1 2">DSM 13999</strain>
    </source>
</reference>
<dbReference type="PROSITE" id="PS51257">
    <property type="entry name" value="PROKAR_LIPOPROTEIN"/>
    <property type="match status" value="1"/>
</dbReference>
<dbReference type="Proteomes" id="UP000243416">
    <property type="component" value="Unassembled WGS sequence"/>
</dbReference>
<dbReference type="EMBL" id="LFZK01000001">
    <property type="protein sequence ID" value="KYC29039.1"/>
    <property type="molecule type" value="Genomic_DNA"/>
</dbReference>
<dbReference type="Gene3D" id="3.15.10.40">
    <property type="entry name" value="Uncharacterised protein PF07273, DUF1439"/>
    <property type="match status" value="1"/>
</dbReference>
<comment type="caution">
    <text evidence="1">The sequence shown here is derived from an EMBL/GenBank/DDBJ whole genome shotgun (WGS) entry which is preliminary data.</text>
</comment>
<name>A0A656Z7I0_9PROT</name>
<gene>
    <name evidence="1" type="ORF">ACY05_00115</name>
</gene>
<dbReference type="RefSeq" id="WP_067169121.1">
    <property type="nucleotide sequence ID" value="NZ_LFZK01000001.1"/>
</dbReference>
<organism evidence="1 2">
    <name type="scientific">Sterolibacterium denitrificans</name>
    <dbReference type="NCBI Taxonomy" id="157592"/>
    <lineage>
        <taxon>Bacteria</taxon>
        <taxon>Pseudomonadati</taxon>
        <taxon>Pseudomonadota</taxon>
        <taxon>Betaproteobacteria</taxon>
        <taxon>Nitrosomonadales</taxon>
        <taxon>Sterolibacteriaceae</taxon>
        <taxon>Sterolibacterium</taxon>
    </lineage>
</organism>